<evidence type="ECO:0000256" key="1">
    <source>
        <dbReference type="SAM" id="MobiDB-lite"/>
    </source>
</evidence>
<gene>
    <name evidence="2" type="ORF">JNE38_22020</name>
</gene>
<sequence length="65" mass="7706">MLKNEQPYHEEGKSIQPNMDEMSTRKDEGFSVFQQFEIPDDDFIQKLKASLHFLVITEESTLEER</sequence>
<keyword evidence="3" id="KW-1185">Reference proteome</keyword>
<feature type="region of interest" description="Disordered" evidence="1">
    <location>
        <begin position="1"/>
        <end position="23"/>
    </location>
</feature>
<feature type="compositionally biased region" description="Basic and acidic residues" evidence="1">
    <location>
        <begin position="1"/>
        <end position="13"/>
    </location>
</feature>
<dbReference type="Proteomes" id="UP000596248">
    <property type="component" value="Chromosome"/>
</dbReference>
<name>A0ABX7FKG4_BRECH</name>
<evidence type="ECO:0000313" key="2">
    <source>
        <dbReference type="EMBL" id="QRG66204.1"/>
    </source>
</evidence>
<organism evidence="2 3">
    <name type="scientific">Brevibacillus choshinensis</name>
    <dbReference type="NCBI Taxonomy" id="54911"/>
    <lineage>
        <taxon>Bacteria</taxon>
        <taxon>Bacillati</taxon>
        <taxon>Bacillota</taxon>
        <taxon>Bacilli</taxon>
        <taxon>Bacillales</taxon>
        <taxon>Paenibacillaceae</taxon>
        <taxon>Brevibacillus</taxon>
    </lineage>
</organism>
<evidence type="ECO:0000313" key="3">
    <source>
        <dbReference type="Proteomes" id="UP000596248"/>
    </source>
</evidence>
<dbReference type="EMBL" id="CP069127">
    <property type="protein sequence ID" value="QRG66204.1"/>
    <property type="molecule type" value="Genomic_DNA"/>
</dbReference>
<accession>A0ABX7FKG4</accession>
<reference evidence="2 3" key="1">
    <citation type="submission" date="2021-01" db="EMBL/GenBank/DDBJ databases">
        <title>Identification of strong promoters based on the transcriptome of Brevibacillus choshinensis.</title>
        <authorList>
            <person name="Yao D."/>
            <person name="Zhang K."/>
            <person name="Wu J."/>
        </authorList>
    </citation>
    <scope>NUCLEOTIDE SEQUENCE [LARGE SCALE GENOMIC DNA]</scope>
    <source>
        <strain evidence="2 3">HPD31-SP3</strain>
    </source>
</reference>
<proteinExistence type="predicted"/>
<dbReference type="RefSeq" id="WP_203353270.1">
    <property type="nucleotide sequence ID" value="NZ_CP069127.1"/>
</dbReference>
<protein>
    <submittedName>
        <fullName evidence="2">Uncharacterized protein</fullName>
    </submittedName>
</protein>